<dbReference type="Pfam" id="PF02811">
    <property type="entry name" value="PHP"/>
    <property type="match status" value="1"/>
</dbReference>
<evidence type="ECO:0000256" key="1">
    <source>
        <dbReference type="ARBA" id="ARBA00022490"/>
    </source>
</evidence>
<dbReference type="SMART" id="SM00481">
    <property type="entry name" value="POLIIIAc"/>
    <property type="match status" value="1"/>
</dbReference>
<evidence type="ECO:0000256" key="2">
    <source>
        <dbReference type="ARBA" id="ARBA00022763"/>
    </source>
</evidence>
<dbReference type="PANTHER" id="PTHR32294:SF4">
    <property type="entry name" value="ERROR-PRONE DNA POLYMERASE"/>
    <property type="match status" value="1"/>
</dbReference>
<dbReference type="GO" id="GO:0006281">
    <property type="term" value="P:DNA repair"/>
    <property type="evidence" value="ECO:0007669"/>
    <property type="project" value="UniProtKB-KW"/>
</dbReference>
<dbReference type="InterPro" id="IPR004013">
    <property type="entry name" value="PHP_dom"/>
</dbReference>
<dbReference type="Proteomes" id="UP000510888">
    <property type="component" value="Chromosome 1"/>
</dbReference>
<dbReference type="CDD" id="cd07434">
    <property type="entry name" value="PHP_PolIIIA_DnaE2"/>
    <property type="match status" value="1"/>
</dbReference>
<dbReference type="InterPro" id="IPR003141">
    <property type="entry name" value="Pol/His_phosphatase_N"/>
</dbReference>
<evidence type="ECO:0000313" key="5">
    <source>
        <dbReference type="EMBL" id="BCF89103.1"/>
    </source>
</evidence>
<keyword evidence="2" id="KW-0227">DNA damage</keyword>
<keyword evidence="6" id="KW-1185">Reference proteome</keyword>
<evidence type="ECO:0000313" key="6">
    <source>
        <dbReference type="Proteomes" id="UP000510888"/>
    </source>
</evidence>
<accession>A0A7I8BKX0</accession>
<proteinExistence type="predicted"/>
<dbReference type="Pfam" id="PF07733">
    <property type="entry name" value="DNA_pol3_alpha"/>
    <property type="match status" value="1"/>
</dbReference>
<gene>
    <name evidence="5" type="ORF">PPGU16_21700</name>
</gene>
<dbReference type="InterPro" id="IPR004805">
    <property type="entry name" value="DnaE2/DnaE/PolC"/>
</dbReference>
<evidence type="ECO:0000256" key="3">
    <source>
        <dbReference type="ARBA" id="ARBA00023204"/>
    </source>
</evidence>
<dbReference type="GO" id="GO:0008408">
    <property type="term" value="F:3'-5' exonuclease activity"/>
    <property type="evidence" value="ECO:0007669"/>
    <property type="project" value="InterPro"/>
</dbReference>
<keyword evidence="1" id="KW-0963">Cytoplasm</keyword>
<dbReference type="PANTHER" id="PTHR32294">
    <property type="entry name" value="DNA POLYMERASE III SUBUNIT ALPHA"/>
    <property type="match status" value="1"/>
</dbReference>
<evidence type="ECO:0000259" key="4">
    <source>
        <dbReference type="SMART" id="SM00481"/>
    </source>
</evidence>
<dbReference type="AlphaFoldDB" id="A0A7I8BKX0"/>
<dbReference type="Gene3D" id="3.20.20.140">
    <property type="entry name" value="Metal-dependent hydrolases"/>
    <property type="match status" value="1"/>
</dbReference>
<organism evidence="5 6">
    <name type="scientific">Paraburkholderia largidicola</name>
    <dbReference type="NCBI Taxonomy" id="3014751"/>
    <lineage>
        <taxon>Bacteria</taxon>
        <taxon>Pseudomonadati</taxon>
        <taxon>Pseudomonadota</taxon>
        <taxon>Betaproteobacteria</taxon>
        <taxon>Burkholderiales</taxon>
        <taxon>Burkholderiaceae</taxon>
        <taxon>Paraburkholderia</taxon>
    </lineage>
</organism>
<dbReference type="InterPro" id="IPR011708">
    <property type="entry name" value="DNA_pol3_alpha_NTPase_dom"/>
</dbReference>
<dbReference type="KEGG" id="plad:PPGU16_21700"/>
<dbReference type="InterPro" id="IPR016195">
    <property type="entry name" value="Pol/histidinol_Pase-like"/>
</dbReference>
<feature type="domain" description="Polymerase/histidinol phosphatase N-terminal" evidence="4">
    <location>
        <begin position="12"/>
        <end position="79"/>
    </location>
</feature>
<dbReference type="EMBL" id="AP023174">
    <property type="protein sequence ID" value="BCF89103.1"/>
    <property type="molecule type" value="Genomic_DNA"/>
</dbReference>
<protein>
    <recommendedName>
        <fullName evidence="4">Polymerase/histidinol phosphatase N-terminal domain-containing protein</fullName>
    </recommendedName>
</protein>
<name>A0A7I8BKX0_9BURK</name>
<reference evidence="5 6" key="1">
    <citation type="journal article" date="2020" name="Genes (Basel)">
        <title>Genomic Comparison of Insect Gut Symbionts from Divergent Burkholderia Subclades.</title>
        <authorList>
            <person name="Takeshita K."/>
            <person name="Kikuchi Y."/>
        </authorList>
    </citation>
    <scope>NUCLEOTIDE SEQUENCE [LARGE SCALE GENOMIC DNA]</scope>
    <source>
        <strain evidence="5 6">PGU16</strain>
    </source>
</reference>
<dbReference type="GO" id="GO:0006260">
    <property type="term" value="P:DNA replication"/>
    <property type="evidence" value="ECO:0007669"/>
    <property type="project" value="InterPro"/>
</dbReference>
<sequence>MDTTFNALPAYAELFCFSNFTFLHGASHAEELAERAFQLGYSGLAVTDECSLAGVVRAHVAAKEVGLPLVIGSYFQLRNADGTPAFGLILLAQNREGYGNLSELITLARTRAPKGEYRLTPHDLSRPDREHAHLRGMPDCLAILVPDFPANEEVLDAQIEWLDETFPGRAWAGLVLHQRAMDDIHRGALEYVAEKQNVPVVALGHVVMHVRSRKPLQDTMTAIRVGRPVHECGYELAPNAEQHLRSRLRIANLYPEHTIRETISVLSRCAFSLDELRYEYPDELVPEGYTPTAYLRQETYIGAQYRFPSGIPFNVQEQIEHELALIADLGYEPYFLTVYDIVRYARSQHILCQGRGSAANSAVCYCLGVTEVDPARGNMLFERFISKERGEPPDIVVYGTQNSTDFAQSIAIEPSRISRLTVDIGRFGISARPRLEWGPNGEPLPPDFCEPECKGLSGWPTGADEQIEAIHQFLQSSVVAKYVPIVGEVSLDDTNNNIGAQ</sequence>
<keyword evidence="3" id="KW-0234">DNA repair</keyword>
<dbReference type="SUPFAM" id="SSF89550">
    <property type="entry name" value="PHP domain-like"/>
    <property type="match status" value="1"/>
</dbReference>